<name>A0ACD4NXG4_9HYPH</name>
<organism evidence="1 2">
    <name type="scientific">Antarcticirhabdus aurantiaca</name>
    <dbReference type="NCBI Taxonomy" id="2606717"/>
    <lineage>
        <taxon>Bacteria</taxon>
        <taxon>Pseudomonadati</taxon>
        <taxon>Pseudomonadota</taxon>
        <taxon>Alphaproteobacteria</taxon>
        <taxon>Hyphomicrobiales</taxon>
        <taxon>Aurantimonadaceae</taxon>
        <taxon>Antarcticirhabdus</taxon>
    </lineage>
</organism>
<protein>
    <submittedName>
        <fullName evidence="1">Response regulator</fullName>
    </submittedName>
</protein>
<dbReference type="EMBL" id="CP113520">
    <property type="protein sequence ID" value="WAJ31332.1"/>
    <property type="molecule type" value="Genomic_DNA"/>
</dbReference>
<reference evidence="1" key="1">
    <citation type="submission" date="2022-11" db="EMBL/GenBank/DDBJ databases">
        <title>beta-Carotene-producing bacterium, Jeongeuplla avenae sp. nov., alleviates the salt stress of Arabidopsis seedlings.</title>
        <authorList>
            <person name="Jiang L."/>
            <person name="Lee J."/>
        </authorList>
    </citation>
    <scope>NUCLEOTIDE SEQUENCE</scope>
    <source>
        <strain evidence="1">DY_R2A_6</strain>
    </source>
</reference>
<proteinExistence type="predicted"/>
<keyword evidence="2" id="KW-1185">Reference proteome</keyword>
<accession>A0ACD4NXG4</accession>
<dbReference type="Proteomes" id="UP001163223">
    <property type="component" value="Chromosome"/>
</dbReference>
<gene>
    <name evidence="1" type="ORF">OXU80_02215</name>
</gene>
<evidence type="ECO:0000313" key="1">
    <source>
        <dbReference type="EMBL" id="WAJ31332.1"/>
    </source>
</evidence>
<sequence length="130" mass="14122">MRHNQARPARPRPVSSLRDKRILVVEDEYHIADDVAFELRGLGAEVVGPVPTVDEGLAALDAERAIDGAVLDVNLRGKPVFPLADALRARGVPFVFSTGYDRRFIPSVYDGVVLCEKPVDARALAATLFG</sequence>
<evidence type="ECO:0000313" key="2">
    <source>
        <dbReference type="Proteomes" id="UP001163223"/>
    </source>
</evidence>